<dbReference type="RefSeq" id="WP_146561134.1">
    <property type="nucleotide sequence ID" value="NZ_VIGW01000005.1"/>
</dbReference>
<dbReference type="OrthoDB" id="4773081at2"/>
<sequence length="289" mass="30965">MPIVRRLPPPVGAPPENPAIQQVRAVIASILGSLRGGPHLPESGLNWAAAYLTRGYEPLLVVTTTDAGWLPRGTIVPAGVRVLWNVPTAAPWSAVDDPVHQLVEFAAAEGYTIHAVATTHPSRAHHVPYGPWKLVGERHPGQVLPHRVTRFEVVASPARVAHLRTLGPDGADRQARALLRDLEQVVVEPEYAIGVEEARSEARRHLAAGGEVPPAVMDQLLLDQDALADALSLARTPPRSLTAGGGPPDGAALRSRLLERALVEVAVAAARHDLESAVYGWTFARYLAR</sequence>
<protein>
    <submittedName>
        <fullName evidence="1">Uncharacterized protein</fullName>
    </submittedName>
</protein>
<dbReference type="AlphaFoldDB" id="A0A5C5R7M7"/>
<reference evidence="1 2" key="1">
    <citation type="submission" date="2019-06" db="EMBL/GenBank/DDBJ databases">
        <title>Tsukamurella conjunctivitidis sp. nov., Tsukamurella assacharolytica sp. nov. and Tsukamurella sputae sp. nov. isolated from patients with conjunctivitis, bacteraemia (lymphoma) and respiratory infection (sputum) in Hong Kong.</title>
        <authorList>
            <person name="Teng J.L.L."/>
            <person name="Lee H.H."/>
            <person name="Fong J.Y.H."/>
            <person name="Fok K.M.N."/>
            <person name="Lau S.K.P."/>
            <person name="Woo P.C.Y."/>
        </authorList>
    </citation>
    <scope>NUCLEOTIDE SEQUENCE [LARGE SCALE GENOMIC DNA]</scope>
    <source>
        <strain evidence="1 2">HKU71</strain>
    </source>
</reference>
<dbReference type="EMBL" id="VIGW01000005">
    <property type="protein sequence ID" value="TWS19089.1"/>
    <property type="molecule type" value="Genomic_DNA"/>
</dbReference>
<evidence type="ECO:0000313" key="2">
    <source>
        <dbReference type="Proteomes" id="UP000317291"/>
    </source>
</evidence>
<proteinExistence type="predicted"/>
<organism evidence="1 2">
    <name type="scientific">Tsukamurella asaccharolytica</name>
    <dbReference type="NCBI Taxonomy" id="2592067"/>
    <lineage>
        <taxon>Bacteria</taxon>
        <taxon>Bacillati</taxon>
        <taxon>Actinomycetota</taxon>
        <taxon>Actinomycetes</taxon>
        <taxon>Mycobacteriales</taxon>
        <taxon>Tsukamurellaceae</taxon>
        <taxon>Tsukamurella</taxon>
    </lineage>
</organism>
<evidence type="ECO:0000313" key="1">
    <source>
        <dbReference type="EMBL" id="TWS19089.1"/>
    </source>
</evidence>
<dbReference type="Proteomes" id="UP000317291">
    <property type="component" value="Unassembled WGS sequence"/>
</dbReference>
<comment type="caution">
    <text evidence="1">The sequence shown here is derived from an EMBL/GenBank/DDBJ whole genome shotgun (WGS) entry which is preliminary data.</text>
</comment>
<gene>
    <name evidence="1" type="ORF">FK529_11270</name>
</gene>
<accession>A0A5C5R7M7</accession>
<keyword evidence="2" id="KW-1185">Reference proteome</keyword>
<name>A0A5C5R7M7_9ACTN</name>